<keyword evidence="3" id="KW-0812">Transmembrane</keyword>
<proteinExistence type="inferred from homology"/>
<reference evidence="5" key="1">
    <citation type="submission" date="2021-03" db="EMBL/GenBank/DDBJ databases">
        <title>Streptomyces poriferae sp. nov., a novel marine sponge-derived Actinobacteria species with anti-MRSA activity.</title>
        <authorList>
            <person name="Sandoval-Powers M."/>
            <person name="Kralova S."/>
            <person name="Nguyen G.-S."/>
            <person name="Fawwal D."/>
            <person name="Degnes K."/>
            <person name="Klinkenberg G."/>
            <person name="Sletta H."/>
            <person name="Wentzel A."/>
            <person name="Liles M.R."/>
        </authorList>
    </citation>
    <scope>NUCLEOTIDE SEQUENCE</scope>
    <source>
        <strain evidence="5">DSM 41794</strain>
    </source>
</reference>
<evidence type="ECO:0000256" key="2">
    <source>
        <dbReference type="SAM" id="MobiDB-lite"/>
    </source>
</evidence>
<comment type="similarity">
    <text evidence="1">Belongs to the LytR/CpsA/Psr (LCP) family.</text>
</comment>
<sequence length="355" mass="37993">MGVPEPFPQQQSSSALYRAKGRRGRKGRRPGKRRRLSWPKRIAILLLTLVLLVAGYALGLWIWADGRLQTTDAFADYSGRPTAGQGTDWLLIGSDSRSTLTAQERKDLHVGNDEGLNTDTIMILHYGSNGPYLVSIPRDSYVPIPGHGKNKINAAYALGGAKLLTQTVEEATGLRLDHYAEVDFGGFVAVVDSLGGVRICVPAGGLHDEKSGADFDAGCQKMNGKQALAYARARYSDPQGDLGRVKRQQQLVSAIAHQALTPSVLLLPWNLIPFLSASLDALTVDKGTGLPALGRMGLRMKDIADGKGATTTVPISSTGTEISGVGDVVLWNDAEAQQLFTALRDDTAIPTFGTS</sequence>
<dbReference type="InterPro" id="IPR004474">
    <property type="entry name" value="LytR_CpsA_psr"/>
</dbReference>
<feature type="domain" description="Cell envelope-related transcriptional attenuator" evidence="4">
    <location>
        <begin position="117"/>
        <end position="259"/>
    </location>
</feature>
<dbReference type="RefSeq" id="WP_206968520.1">
    <property type="nucleotide sequence ID" value="NZ_BAAAJJ010000001.1"/>
</dbReference>
<keyword evidence="3" id="KW-0472">Membrane</keyword>
<evidence type="ECO:0000313" key="5">
    <source>
        <dbReference type="EMBL" id="MBO0516636.1"/>
    </source>
</evidence>
<dbReference type="EMBL" id="JAFLRJ010000421">
    <property type="protein sequence ID" value="MBO0516636.1"/>
    <property type="molecule type" value="Genomic_DNA"/>
</dbReference>
<accession>A0A939FCB3</accession>
<keyword evidence="3" id="KW-1133">Transmembrane helix</keyword>
<protein>
    <submittedName>
        <fullName evidence="5">LCP family protein</fullName>
    </submittedName>
</protein>
<evidence type="ECO:0000259" key="4">
    <source>
        <dbReference type="Pfam" id="PF03816"/>
    </source>
</evidence>
<dbReference type="Proteomes" id="UP000664167">
    <property type="component" value="Unassembled WGS sequence"/>
</dbReference>
<gene>
    <name evidence="5" type="ORF">J0695_33415</name>
</gene>
<organism evidence="5 6">
    <name type="scientific">Streptomyces beijiangensis</name>
    <dbReference type="NCBI Taxonomy" id="163361"/>
    <lineage>
        <taxon>Bacteria</taxon>
        <taxon>Bacillati</taxon>
        <taxon>Actinomycetota</taxon>
        <taxon>Actinomycetes</taxon>
        <taxon>Kitasatosporales</taxon>
        <taxon>Streptomycetaceae</taxon>
        <taxon>Streptomyces</taxon>
    </lineage>
</organism>
<comment type="caution">
    <text evidence="5">The sequence shown here is derived from an EMBL/GenBank/DDBJ whole genome shotgun (WGS) entry which is preliminary data.</text>
</comment>
<dbReference type="AlphaFoldDB" id="A0A939FCB3"/>
<dbReference type="Pfam" id="PF03816">
    <property type="entry name" value="LytR_cpsA_psr"/>
    <property type="match status" value="1"/>
</dbReference>
<dbReference type="PANTHER" id="PTHR33392:SF6">
    <property type="entry name" value="POLYISOPRENYL-TEICHOIC ACID--PEPTIDOGLYCAN TEICHOIC ACID TRANSFERASE TAGU"/>
    <property type="match status" value="1"/>
</dbReference>
<dbReference type="Gene3D" id="3.40.630.190">
    <property type="entry name" value="LCP protein"/>
    <property type="match status" value="1"/>
</dbReference>
<dbReference type="PANTHER" id="PTHR33392">
    <property type="entry name" value="POLYISOPRENYL-TEICHOIC ACID--PEPTIDOGLYCAN TEICHOIC ACID TRANSFERASE TAGU"/>
    <property type="match status" value="1"/>
</dbReference>
<evidence type="ECO:0000313" key="6">
    <source>
        <dbReference type="Proteomes" id="UP000664167"/>
    </source>
</evidence>
<dbReference type="InterPro" id="IPR050922">
    <property type="entry name" value="LytR/CpsA/Psr_CW_biosynth"/>
</dbReference>
<keyword evidence="6" id="KW-1185">Reference proteome</keyword>
<evidence type="ECO:0000256" key="3">
    <source>
        <dbReference type="SAM" id="Phobius"/>
    </source>
</evidence>
<feature type="compositionally biased region" description="Basic residues" evidence="2">
    <location>
        <begin position="19"/>
        <end position="34"/>
    </location>
</feature>
<feature type="transmembrane region" description="Helical" evidence="3">
    <location>
        <begin position="42"/>
        <end position="64"/>
    </location>
</feature>
<dbReference type="NCBIfam" id="TIGR00350">
    <property type="entry name" value="lytR_cpsA_psr"/>
    <property type="match status" value="1"/>
</dbReference>
<feature type="region of interest" description="Disordered" evidence="2">
    <location>
        <begin position="1"/>
        <end position="34"/>
    </location>
</feature>
<evidence type="ECO:0000256" key="1">
    <source>
        <dbReference type="ARBA" id="ARBA00006068"/>
    </source>
</evidence>
<name>A0A939FCB3_9ACTN</name>